<dbReference type="Proteomes" id="UP001164929">
    <property type="component" value="Chromosome 5"/>
</dbReference>
<name>A0AAD6W269_9ROSI</name>
<evidence type="ECO:0000313" key="1">
    <source>
        <dbReference type="EMBL" id="KAJ6996377.1"/>
    </source>
</evidence>
<evidence type="ECO:0000313" key="2">
    <source>
        <dbReference type="Proteomes" id="UP001164929"/>
    </source>
</evidence>
<reference evidence="1" key="1">
    <citation type="journal article" date="2023" name="Mol. Ecol. Resour.">
        <title>Chromosome-level genome assembly of a triploid poplar Populus alba 'Berolinensis'.</title>
        <authorList>
            <person name="Chen S."/>
            <person name="Yu Y."/>
            <person name="Wang X."/>
            <person name="Wang S."/>
            <person name="Zhang T."/>
            <person name="Zhou Y."/>
            <person name="He R."/>
            <person name="Meng N."/>
            <person name="Wang Y."/>
            <person name="Liu W."/>
            <person name="Liu Z."/>
            <person name="Liu J."/>
            <person name="Guo Q."/>
            <person name="Huang H."/>
            <person name="Sederoff R.R."/>
            <person name="Wang G."/>
            <person name="Qu G."/>
            <person name="Chen S."/>
        </authorList>
    </citation>
    <scope>NUCLEOTIDE SEQUENCE</scope>
    <source>
        <strain evidence="1">SC-2020</strain>
    </source>
</reference>
<organism evidence="1 2">
    <name type="scientific">Populus alba x Populus x berolinensis</name>
    <dbReference type="NCBI Taxonomy" id="444605"/>
    <lineage>
        <taxon>Eukaryota</taxon>
        <taxon>Viridiplantae</taxon>
        <taxon>Streptophyta</taxon>
        <taxon>Embryophyta</taxon>
        <taxon>Tracheophyta</taxon>
        <taxon>Spermatophyta</taxon>
        <taxon>Magnoliopsida</taxon>
        <taxon>eudicotyledons</taxon>
        <taxon>Gunneridae</taxon>
        <taxon>Pentapetalae</taxon>
        <taxon>rosids</taxon>
        <taxon>fabids</taxon>
        <taxon>Malpighiales</taxon>
        <taxon>Salicaceae</taxon>
        <taxon>Saliceae</taxon>
        <taxon>Populus</taxon>
    </lineage>
</organism>
<proteinExistence type="predicted"/>
<protein>
    <submittedName>
        <fullName evidence="1">Uncharacterized protein</fullName>
    </submittedName>
</protein>
<dbReference type="AlphaFoldDB" id="A0AAD6W269"/>
<dbReference type="EMBL" id="JAQIZT010000005">
    <property type="protein sequence ID" value="KAJ6996377.1"/>
    <property type="molecule type" value="Genomic_DNA"/>
</dbReference>
<sequence>MALSATTKGSLLNDIIIRPNQLEITYKTAQSALACWALITGNLGPDTTGDATAGMETIFALSSDDPVPEMA</sequence>
<gene>
    <name evidence="1" type="ORF">NC653_013090</name>
</gene>
<accession>A0AAD6W269</accession>
<comment type="caution">
    <text evidence="1">The sequence shown here is derived from an EMBL/GenBank/DDBJ whole genome shotgun (WGS) entry which is preliminary data.</text>
</comment>
<keyword evidence="2" id="KW-1185">Reference proteome</keyword>